<dbReference type="PANTHER" id="PTHR43479:SF7">
    <property type="entry name" value="TETR-FAMILY TRANSCRIPTIONAL REGULATOR"/>
    <property type="match status" value="1"/>
</dbReference>
<dbReference type="PROSITE" id="PS50977">
    <property type="entry name" value="HTH_TETR_2"/>
    <property type="match status" value="1"/>
</dbReference>
<gene>
    <name evidence="4" type="ORF">PL11_002575</name>
</gene>
<keyword evidence="5" id="KW-1185">Reference proteome</keyword>
<dbReference type="eggNOG" id="COG1309">
    <property type="taxonomic scope" value="Bacteria"/>
</dbReference>
<dbReference type="KEGG" id="lcu:PL11_002575"/>
<reference evidence="4 5" key="1">
    <citation type="journal article" date="2015" name="Genome Announc.">
        <title>Genome Sequence of Lactobacillus curieae CCTCC M 2011381T, a Novel Producer of Gamma-aminobutyric Acid.</title>
        <authorList>
            <person name="Wang Y."/>
            <person name="Wang Y."/>
            <person name="Lang C."/>
            <person name="Wei D."/>
            <person name="Xu P."/>
            <person name="Xie J."/>
        </authorList>
    </citation>
    <scope>NUCLEOTIDE SEQUENCE [LARGE SCALE GENOMIC DNA]</scope>
    <source>
        <strain evidence="4 5">CCTCC M 2011381</strain>
    </source>
</reference>
<dbReference type="InterPro" id="IPR009057">
    <property type="entry name" value="Homeodomain-like_sf"/>
</dbReference>
<proteinExistence type="predicted"/>
<feature type="domain" description="HTH tetR-type" evidence="3">
    <location>
        <begin position="6"/>
        <end position="66"/>
    </location>
</feature>
<name>A0A1S6QGZ0_9LACO</name>
<feature type="DNA-binding region" description="H-T-H motif" evidence="2">
    <location>
        <begin position="29"/>
        <end position="48"/>
    </location>
</feature>
<evidence type="ECO:0000259" key="3">
    <source>
        <dbReference type="PROSITE" id="PS50977"/>
    </source>
</evidence>
<dbReference type="RefSeq" id="WP_035166150.1">
    <property type="nucleotide sequence ID" value="NZ_CP018906.1"/>
</dbReference>
<evidence type="ECO:0000313" key="4">
    <source>
        <dbReference type="EMBL" id="AQW20875.1"/>
    </source>
</evidence>
<dbReference type="Proteomes" id="UP000030361">
    <property type="component" value="Chromosome"/>
</dbReference>
<evidence type="ECO:0000256" key="1">
    <source>
        <dbReference type="ARBA" id="ARBA00023125"/>
    </source>
</evidence>
<dbReference type="AlphaFoldDB" id="A0A1S6QGZ0"/>
<dbReference type="Gene3D" id="1.10.357.10">
    <property type="entry name" value="Tetracycline Repressor, domain 2"/>
    <property type="match status" value="1"/>
</dbReference>
<dbReference type="EMBL" id="CP018906">
    <property type="protein sequence ID" value="AQW20875.1"/>
    <property type="molecule type" value="Genomic_DNA"/>
</dbReference>
<dbReference type="SUPFAM" id="SSF46689">
    <property type="entry name" value="Homeodomain-like"/>
    <property type="match status" value="1"/>
</dbReference>
<dbReference type="PANTHER" id="PTHR43479">
    <property type="entry name" value="ACREF/ENVCD OPERON REPRESSOR-RELATED"/>
    <property type="match status" value="1"/>
</dbReference>
<sequence length="179" mass="21218">MDKRIEKTRQALTSALFGLLEDEPIEEITITKLCAKAHVSRRTFYMHYSNIFEIFEDFRDEMALKVYRALNNEASVSSDIITIFDKILMSNYQGFRQLCLNNRHHALIDDLHKMLFSTFQEVLEISDDDSPKKLALEYISFGIINSYVYWFKHPNFMSYEELNETNRKIIDTNLRLVKK</sequence>
<dbReference type="GO" id="GO:0003677">
    <property type="term" value="F:DNA binding"/>
    <property type="evidence" value="ECO:0007669"/>
    <property type="project" value="UniProtKB-UniRule"/>
</dbReference>
<evidence type="ECO:0000313" key="5">
    <source>
        <dbReference type="Proteomes" id="UP000030361"/>
    </source>
</evidence>
<dbReference type="InterPro" id="IPR001647">
    <property type="entry name" value="HTH_TetR"/>
</dbReference>
<protein>
    <recommendedName>
        <fullName evidence="3">HTH tetR-type domain-containing protein</fullName>
    </recommendedName>
</protein>
<dbReference type="InterPro" id="IPR050624">
    <property type="entry name" value="HTH-type_Tx_Regulator"/>
</dbReference>
<dbReference type="OrthoDB" id="9810250at2"/>
<keyword evidence="1 2" id="KW-0238">DNA-binding</keyword>
<evidence type="ECO:0000256" key="2">
    <source>
        <dbReference type="PROSITE-ProRule" id="PRU00335"/>
    </source>
</evidence>
<organism evidence="4 5">
    <name type="scientific">Lentilactobacillus curieae</name>
    <dbReference type="NCBI Taxonomy" id="1138822"/>
    <lineage>
        <taxon>Bacteria</taxon>
        <taxon>Bacillati</taxon>
        <taxon>Bacillota</taxon>
        <taxon>Bacilli</taxon>
        <taxon>Lactobacillales</taxon>
        <taxon>Lactobacillaceae</taxon>
        <taxon>Lentilactobacillus</taxon>
    </lineage>
</organism>
<accession>A0A1S6QGZ0</accession>